<sequence>MRTPTLGIFGFGELIGGCDQTQSMFPFQRALLGTQHQTTPQSGHDGLGRQRNCDWEAGEGLGTDVSILMDLDAATFPLLVPCAGSTVKDIGNCWSEVRFLEDSWRIDDGHERWLTRILRLSRTDRVIAPFVWSNRSILERLRWGGFPVAHCRLSVCTTLGNISNP</sequence>
<reference evidence="3" key="2">
    <citation type="submission" date="2020-04" db="EMBL/GenBank/DDBJ databases">
        <authorList>
            <consortium name="NCBI Genome Project"/>
        </authorList>
    </citation>
    <scope>NUCLEOTIDE SEQUENCE</scope>
    <source>
        <strain evidence="3">CBS 781.70</strain>
    </source>
</reference>
<organism evidence="1">
    <name type="scientific">Eremomyces bilateralis CBS 781.70</name>
    <dbReference type="NCBI Taxonomy" id="1392243"/>
    <lineage>
        <taxon>Eukaryota</taxon>
        <taxon>Fungi</taxon>
        <taxon>Dikarya</taxon>
        <taxon>Ascomycota</taxon>
        <taxon>Pezizomycotina</taxon>
        <taxon>Dothideomycetes</taxon>
        <taxon>Dothideomycetes incertae sedis</taxon>
        <taxon>Eremomycetales</taxon>
        <taxon>Eremomycetaceae</taxon>
        <taxon>Eremomyces</taxon>
    </lineage>
</organism>
<evidence type="ECO:0000313" key="3">
    <source>
        <dbReference type="RefSeq" id="XP_033529758.1"/>
    </source>
</evidence>
<proteinExistence type="predicted"/>
<dbReference type="EMBL" id="ML975190">
    <property type="protein sequence ID" value="KAF1808127.1"/>
    <property type="molecule type" value="Genomic_DNA"/>
</dbReference>
<dbReference type="AlphaFoldDB" id="A0A6G1FQQ5"/>
<reference evidence="1 3" key="1">
    <citation type="submission" date="2020-01" db="EMBL/GenBank/DDBJ databases">
        <authorList>
            <consortium name="DOE Joint Genome Institute"/>
            <person name="Haridas S."/>
            <person name="Albert R."/>
            <person name="Binder M."/>
            <person name="Bloem J."/>
            <person name="Labutti K."/>
            <person name="Salamov A."/>
            <person name="Andreopoulos B."/>
            <person name="Baker S.E."/>
            <person name="Barry K."/>
            <person name="Bills G."/>
            <person name="Bluhm B.H."/>
            <person name="Cannon C."/>
            <person name="Castanera R."/>
            <person name="Culley D.E."/>
            <person name="Daum C."/>
            <person name="Ezra D."/>
            <person name="Gonzalez J.B."/>
            <person name="Henrissat B."/>
            <person name="Kuo A."/>
            <person name="Liang C."/>
            <person name="Lipzen A."/>
            <person name="Lutzoni F."/>
            <person name="Magnuson J."/>
            <person name="Mondo S."/>
            <person name="Nolan M."/>
            <person name="Ohm R."/>
            <person name="Pangilinan J."/>
            <person name="Park H.-J."/>
            <person name="Ramirez L."/>
            <person name="Alfaro M."/>
            <person name="Sun H."/>
            <person name="Tritt A."/>
            <person name="Yoshinaga Y."/>
            <person name="Zwiers L.-H."/>
            <person name="Turgeon B.G."/>
            <person name="Goodwin S.B."/>
            <person name="Spatafora J.W."/>
            <person name="Crous P.W."/>
            <person name="Grigoriev I.V."/>
        </authorList>
    </citation>
    <scope>NUCLEOTIDE SEQUENCE</scope>
    <source>
        <strain evidence="1 3">CBS 781.70</strain>
    </source>
</reference>
<dbReference type="GeneID" id="54415310"/>
<evidence type="ECO:0000313" key="2">
    <source>
        <dbReference type="Proteomes" id="UP000504638"/>
    </source>
</evidence>
<gene>
    <name evidence="1 3" type="ORF">P152DRAFT_256037</name>
</gene>
<evidence type="ECO:0000313" key="1">
    <source>
        <dbReference type="EMBL" id="KAF1808127.1"/>
    </source>
</evidence>
<name>A0A6G1FQQ5_9PEZI</name>
<reference evidence="3" key="3">
    <citation type="submission" date="2025-04" db="UniProtKB">
        <authorList>
            <consortium name="RefSeq"/>
        </authorList>
    </citation>
    <scope>IDENTIFICATION</scope>
    <source>
        <strain evidence="3">CBS 781.70</strain>
    </source>
</reference>
<protein>
    <submittedName>
        <fullName evidence="1 3">Uncharacterized protein</fullName>
    </submittedName>
</protein>
<dbReference type="RefSeq" id="XP_033529758.1">
    <property type="nucleotide sequence ID" value="XM_033674740.1"/>
</dbReference>
<accession>A0A6G1FQQ5</accession>
<dbReference type="Proteomes" id="UP000504638">
    <property type="component" value="Unplaced"/>
</dbReference>
<keyword evidence="2" id="KW-1185">Reference proteome</keyword>